<dbReference type="EC" id="3.1.2.2" evidence="19"/>
<evidence type="ECO:0000256" key="2">
    <source>
        <dbReference type="ARBA" id="ARBA00004569"/>
    </source>
</evidence>
<evidence type="ECO:0000256" key="20">
    <source>
        <dbReference type="ARBA" id="ARBA00040123"/>
    </source>
</evidence>
<keyword evidence="11" id="KW-0809">Transit peptide</keyword>
<dbReference type="OrthoDB" id="506431at2759"/>
<evidence type="ECO:0000256" key="8">
    <source>
        <dbReference type="ARBA" id="ARBA00022792"/>
    </source>
</evidence>
<evidence type="ECO:0000256" key="3">
    <source>
        <dbReference type="ARBA" id="ARBA00004632"/>
    </source>
</evidence>
<evidence type="ECO:0000256" key="15">
    <source>
        <dbReference type="ARBA" id="ARBA00023273"/>
    </source>
</evidence>
<dbReference type="InterPro" id="IPR052365">
    <property type="entry name" value="THEM4/THEM5_acyl-CoA_thioest"/>
</dbReference>
<keyword evidence="5" id="KW-1003">Cell membrane</keyword>
<evidence type="ECO:0000256" key="21">
    <source>
        <dbReference type="ARBA" id="ARBA00043210"/>
    </source>
</evidence>
<keyword evidence="8" id="KW-0999">Mitochondrion inner membrane</keyword>
<feature type="domain" description="Thioesterase" evidence="28">
    <location>
        <begin position="129"/>
        <end position="198"/>
    </location>
</feature>
<reference evidence="29 30" key="1">
    <citation type="submission" date="2017-12" db="EMBL/GenBank/DDBJ databases">
        <title>Sequencing, de novo assembly and annotation of complete genome of a new Thraustochytrid species, strain FCC1311.</title>
        <authorList>
            <person name="Sedici K."/>
            <person name="Godart F."/>
            <person name="Aiese Cigliano R."/>
            <person name="Sanseverino W."/>
            <person name="Barakat M."/>
            <person name="Ortet P."/>
            <person name="Marechal E."/>
            <person name="Cagnac O."/>
            <person name="Amato A."/>
        </authorList>
    </citation>
    <scope>NUCLEOTIDE SEQUENCE [LARGE SCALE GENOMIC DNA]</scope>
</reference>
<evidence type="ECO:0000256" key="7">
    <source>
        <dbReference type="ARBA" id="ARBA00022703"/>
    </source>
</evidence>
<keyword evidence="9" id="KW-0378">Hydrolase</keyword>
<organism evidence="29 30">
    <name type="scientific">Hondaea fermentalgiana</name>
    <dbReference type="NCBI Taxonomy" id="2315210"/>
    <lineage>
        <taxon>Eukaryota</taxon>
        <taxon>Sar</taxon>
        <taxon>Stramenopiles</taxon>
        <taxon>Bigyra</taxon>
        <taxon>Labyrinthulomycetes</taxon>
        <taxon>Thraustochytrida</taxon>
        <taxon>Thraustochytriidae</taxon>
        <taxon>Hondaea</taxon>
    </lineage>
</organism>
<comment type="catalytic activity">
    <reaction evidence="26">
        <text>tetradecanoyl-CoA + H2O = tetradecanoate + CoA + H(+)</text>
        <dbReference type="Rhea" id="RHEA:40119"/>
        <dbReference type="ChEBI" id="CHEBI:15377"/>
        <dbReference type="ChEBI" id="CHEBI:15378"/>
        <dbReference type="ChEBI" id="CHEBI:30807"/>
        <dbReference type="ChEBI" id="CHEBI:57287"/>
        <dbReference type="ChEBI" id="CHEBI:57385"/>
    </reaction>
    <physiologicalReaction direction="left-to-right" evidence="26">
        <dbReference type="Rhea" id="RHEA:40120"/>
    </physiologicalReaction>
</comment>
<evidence type="ECO:0000256" key="12">
    <source>
        <dbReference type="ARBA" id="ARBA00023098"/>
    </source>
</evidence>
<dbReference type="InterPro" id="IPR006683">
    <property type="entry name" value="Thioestr_dom"/>
</dbReference>
<evidence type="ECO:0000313" key="30">
    <source>
        <dbReference type="Proteomes" id="UP000241890"/>
    </source>
</evidence>
<feature type="transmembrane region" description="Helical" evidence="27">
    <location>
        <begin position="20"/>
        <end position="45"/>
    </location>
</feature>
<comment type="catalytic activity">
    <reaction evidence="17">
        <text>(9Z)-octadecenoyl-CoA + H2O = (9Z)-octadecenoate + CoA + H(+)</text>
        <dbReference type="Rhea" id="RHEA:40139"/>
        <dbReference type="ChEBI" id="CHEBI:15377"/>
        <dbReference type="ChEBI" id="CHEBI:15378"/>
        <dbReference type="ChEBI" id="CHEBI:30823"/>
        <dbReference type="ChEBI" id="CHEBI:57287"/>
        <dbReference type="ChEBI" id="CHEBI:57387"/>
    </reaction>
    <physiologicalReaction direction="left-to-right" evidence="17">
        <dbReference type="Rhea" id="RHEA:40140"/>
    </physiologicalReaction>
</comment>
<name>A0A2R5GYB8_9STRA</name>
<evidence type="ECO:0000256" key="6">
    <source>
        <dbReference type="ARBA" id="ARBA00022490"/>
    </source>
</evidence>
<accession>A0A2R5GYB8</accession>
<evidence type="ECO:0000256" key="5">
    <source>
        <dbReference type="ARBA" id="ARBA00022475"/>
    </source>
</evidence>
<dbReference type="Pfam" id="PF03061">
    <property type="entry name" value="4HBT"/>
    <property type="match status" value="1"/>
</dbReference>
<keyword evidence="10" id="KW-0276">Fatty acid metabolism</keyword>
<protein>
    <recommendedName>
        <fullName evidence="20">Acyl-coenzyme A thioesterase THEM4</fullName>
        <ecNumber evidence="19">3.1.2.2</ecNumber>
    </recommendedName>
    <alternativeName>
        <fullName evidence="21">Thioesterase superfamily member 4</fullName>
    </alternativeName>
</protein>
<comment type="catalytic activity">
    <reaction evidence="25">
        <text>dodecanoyl-CoA + H2O = dodecanoate + CoA + H(+)</text>
        <dbReference type="Rhea" id="RHEA:30135"/>
        <dbReference type="ChEBI" id="CHEBI:15377"/>
        <dbReference type="ChEBI" id="CHEBI:15378"/>
        <dbReference type="ChEBI" id="CHEBI:18262"/>
        <dbReference type="ChEBI" id="CHEBI:57287"/>
        <dbReference type="ChEBI" id="CHEBI:57375"/>
    </reaction>
    <physiologicalReaction direction="left-to-right" evidence="25">
        <dbReference type="Rhea" id="RHEA:30136"/>
    </physiologicalReaction>
</comment>
<dbReference type="GO" id="GO:0006631">
    <property type="term" value="P:fatty acid metabolic process"/>
    <property type="evidence" value="ECO:0007669"/>
    <property type="project" value="UniProtKB-KW"/>
</dbReference>
<dbReference type="InterPro" id="IPR029069">
    <property type="entry name" value="HotDog_dom_sf"/>
</dbReference>
<proteinExistence type="inferred from homology"/>
<evidence type="ECO:0000256" key="18">
    <source>
        <dbReference type="ARBA" id="ARBA00038456"/>
    </source>
</evidence>
<sequence length="221" mass="24489">MEETSVKTGSALLSRGQVAYARGALAGAALMWSVLYLAGYAPLWFGPERRFWARQLEDNPAANKKLKELENDPNLWKHRMRASSRNFLEVHESTAERRIAKVLFLNTSMTRLTGLVKFGADVEGPPRCVHGGCSAAVIDGVLGTLAQHVSIVPCLTANLDINYREKIPLGSVVGIECWHDRTEGRKVHLLFKVYKLDESDAAHVYIEGKALFLRVATSLLT</sequence>
<evidence type="ECO:0000256" key="13">
    <source>
        <dbReference type="ARBA" id="ARBA00023128"/>
    </source>
</evidence>
<evidence type="ECO:0000256" key="22">
    <source>
        <dbReference type="ARBA" id="ARBA00047588"/>
    </source>
</evidence>
<comment type="caution">
    <text evidence="29">The sequence shown here is derived from an EMBL/GenBank/DDBJ whole genome shotgun (WGS) entry which is preliminary data.</text>
</comment>
<evidence type="ECO:0000256" key="25">
    <source>
        <dbReference type="ARBA" id="ARBA00048074"/>
    </source>
</evidence>
<evidence type="ECO:0000256" key="23">
    <source>
        <dbReference type="ARBA" id="ARBA00047734"/>
    </source>
</evidence>
<dbReference type="GO" id="GO:0016787">
    <property type="term" value="F:hydrolase activity"/>
    <property type="evidence" value="ECO:0007669"/>
    <property type="project" value="UniProtKB-KW"/>
</dbReference>
<dbReference type="Gene3D" id="3.10.129.10">
    <property type="entry name" value="Hotdog Thioesterase"/>
    <property type="match status" value="1"/>
</dbReference>
<evidence type="ECO:0000256" key="27">
    <source>
        <dbReference type="SAM" id="Phobius"/>
    </source>
</evidence>
<evidence type="ECO:0000256" key="9">
    <source>
        <dbReference type="ARBA" id="ARBA00022801"/>
    </source>
</evidence>
<dbReference type="PANTHER" id="PTHR12418">
    <property type="entry name" value="ACYL-COENZYME A THIOESTERASE THEM4"/>
    <property type="match status" value="1"/>
</dbReference>
<keyword evidence="7" id="KW-0053">Apoptosis</keyword>
<evidence type="ECO:0000256" key="16">
    <source>
        <dbReference type="ARBA" id="ARBA00035852"/>
    </source>
</evidence>
<keyword evidence="13" id="KW-0496">Mitochondrion</keyword>
<evidence type="ECO:0000256" key="26">
    <source>
        <dbReference type="ARBA" id="ARBA00048180"/>
    </source>
</evidence>
<comment type="similarity">
    <text evidence="18">Belongs to the THEM4/THEM5 thioesterase family.</text>
</comment>
<comment type="catalytic activity">
    <reaction evidence="24">
        <text>decanoyl-CoA + H2O = decanoate + CoA + H(+)</text>
        <dbReference type="Rhea" id="RHEA:40059"/>
        <dbReference type="ChEBI" id="CHEBI:15377"/>
        <dbReference type="ChEBI" id="CHEBI:15378"/>
        <dbReference type="ChEBI" id="CHEBI:27689"/>
        <dbReference type="ChEBI" id="CHEBI:57287"/>
        <dbReference type="ChEBI" id="CHEBI:61430"/>
    </reaction>
    <physiologicalReaction direction="left-to-right" evidence="24">
        <dbReference type="Rhea" id="RHEA:40060"/>
    </physiologicalReaction>
</comment>
<evidence type="ECO:0000256" key="10">
    <source>
        <dbReference type="ARBA" id="ARBA00022832"/>
    </source>
</evidence>
<dbReference type="SUPFAM" id="SSF54637">
    <property type="entry name" value="Thioesterase/thiol ester dehydrase-isomerase"/>
    <property type="match status" value="1"/>
</dbReference>
<evidence type="ECO:0000256" key="4">
    <source>
        <dbReference type="ARBA" id="ARBA00004637"/>
    </source>
</evidence>
<evidence type="ECO:0000259" key="28">
    <source>
        <dbReference type="Pfam" id="PF03061"/>
    </source>
</evidence>
<keyword evidence="30" id="KW-1185">Reference proteome</keyword>
<keyword evidence="12" id="KW-0443">Lipid metabolism</keyword>
<evidence type="ECO:0000256" key="19">
    <source>
        <dbReference type="ARBA" id="ARBA00038848"/>
    </source>
</evidence>
<evidence type="ECO:0000256" key="24">
    <source>
        <dbReference type="ARBA" id="ARBA00047969"/>
    </source>
</evidence>
<evidence type="ECO:0000256" key="11">
    <source>
        <dbReference type="ARBA" id="ARBA00022946"/>
    </source>
</evidence>
<keyword evidence="27" id="KW-1133">Transmembrane helix</keyword>
<dbReference type="Proteomes" id="UP000241890">
    <property type="component" value="Unassembled WGS sequence"/>
</dbReference>
<dbReference type="GO" id="GO:0005743">
    <property type="term" value="C:mitochondrial inner membrane"/>
    <property type="evidence" value="ECO:0007669"/>
    <property type="project" value="UniProtKB-SubCell"/>
</dbReference>
<evidence type="ECO:0000256" key="17">
    <source>
        <dbReference type="ARBA" id="ARBA00037002"/>
    </source>
</evidence>
<dbReference type="AlphaFoldDB" id="A0A2R5GYB8"/>
<dbReference type="GO" id="GO:0032587">
    <property type="term" value="C:ruffle membrane"/>
    <property type="evidence" value="ECO:0007669"/>
    <property type="project" value="UniProtKB-SubCell"/>
</dbReference>
<evidence type="ECO:0000313" key="29">
    <source>
        <dbReference type="EMBL" id="GBG32974.1"/>
    </source>
</evidence>
<evidence type="ECO:0000256" key="1">
    <source>
        <dbReference type="ARBA" id="ARBA00004496"/>
    </source>
</evidence>
<dbReference type="EMBL" id="BEYU01000137">
    <property type="protein sequence ID" value="GBG32974.1"/>
    <property type="molecule type" value="Genomic_DNA"/>
</dbReference>
<comment type="catalytic activity">
    <reaction evidence="22">
        <text>octanoyl-CoA + H2O = octanoate + CoA + H(+)</text>
        <dbReference type="Rhea" id="RHEA:30143"/>
        <dbReference type="ChEBI" id="CHEBI:15377"/>
        <dbReference type="ChEBI" id="CHEBI:15378"/>
        <dbReference type="ChEBI" id="CHEBI:25646"/>
        <dbReference type="ChEBI" id="CHEBI:57287"/>
        <dbReference type="ChEBI" id="CHEBI:57386"/>
    </reaction>
    <physiologicalReaction direction="left-to-right" evidence="22">
        <dbReference type="Rhea" id="RHEA:30144"/>
    </physiologicalReaction>
</comment>
<comment type="catalytic activity">
    <reaction evidence="23">
        <text>hexadecanoyl-CoA + H2O = hexadecanoate + CoA + H(+)</text>
        <dbReference type="Rhea" id="RHEA:16645"/>
        <dbReference type="ChEBI" id="CHEBI:7896"/>
        <dbReference type="ChEBI" id="CHEBI:15377"/>
        <dbReference type="ChEBI" id="CHEBI:15378"/>
        <dbReference type="ChEBI" id="CHEBI:57287"/>
        <dbReference type="ChEBI" id="CHEBI:57379"/>
        <dbReference type="EC" id="3.1.2.2"/>
    </reaction>
    <physiologicalReaction direction="left-to-right" evidence="23">
        <dbReference type="Rhea" id="RHEA:16646"/>
    </physiologicalReaction>
</comment>
<comment type="subcellular location">
    <subcellularLocation>
        <location evidence="3">Cell projection</location>
        <location evidence="3">Ruffle membrane</location>
    </subcellularLocation>
    <subcellularLocation>
        <location evidence="1">Cytoplasm</location>
    </subcellularLocation>
    <subcellularLocation>
        <location evidence="4">Mitochondrion inner membrane</location>
        <topology evidence="4">Peripheral membrane protein</topology>
    </subcellularLocation>
    <subcellularLocation>
        <location evidence="2">Mitochondrion intermembrane space</location>
    </subcellularLocation>
</comment>
<comment type="catalytic activity">
    <reaction evidence="16">
        <text>(5Z,8Z,11Z,14Z)-eicosatetraenoyl-CoA + H2O = (5Z,8Z,11Z,14Z)-eicosatetraenoate + CoA + H(+)</text>
        <dbReference type="Rhea" id="RHEA:40151"/>
        <dbReference type="ChEBI" id="CHEBI:15377"/>
        <dbReference type="ChEBI" id="CHEBI:15378"/>
        <dbReference type="ChEBI" id="CHEBI:32395"/>
        <dbReference type="ChEBI" id="CHEBI:57287"/>
        <dbReference type="ChEBI" id="CHEBI:57368"/>
    </reaction>
    <physiologicalReaction direction="left-to-right" evidence="16">
        <dbReference type="Rhea" id="RHEA:40152"/>
    </physiologicalReaction>
</comment>
<evidence type="ECO:0000256" key="14">
    <source>
        <dbReference type="ARBA" id="ARBA00023136"/>
    </source>
</evidence>
<dbReference type="InParanoid" id="A0A2R5GYB8"/>
<keyword evidence="6" id="KW-0963">Cytoplasm</keyword>
<dbReference type="PANTHER" id="PTHR12418:SF19">
    <property type="entry name" value="ACYL-COENZYME A THIOESTERASE THEM4"/>
    <property type="match status" value="1"/>
</dbReference>
<keyword evidence="14 27" id="KW-0472">Membrane</keyword>
<dbReference type="GO" id="GO:0005758">
    <property type="term" value="C:mitochondrial intermembrane space"/>
    <property type="evidence" value="ECO:0007669"/>
    <property type="project" value="UniProtKB-SubCell"/>
</dbReference>
<keyword evidence="15" id="KW-0966">Cell projection</keyword>
<gene>
    <name evidence="29" type="ORF">FCC1311_092002</name>
</gene>
<keyword evidence="27" id="KW-0812">Transmembrane</keyword>